<dbReference type="Pfam" id="PF09331">
    <property type="entry name" value="DUF1985"/>
    <property type="match status" value="1"/>
</dbReference>
<dbReference type="PANTHER" id="PTHR48449:SF1">
    <property type="entry name" value="DUF1985 DOMAIN-CONTAINING PROTEIN"/>
    <property type="match status" value="1"/>
</dbReference>
<keyword evidence="3" id="KW-1185">Reference proteome</keyword>
<evidence type="ECO:0000313" key="6">
    <source>
        <dbReference type="RefSeq" id="XP_022157213.1"/>
    </source>
</evidence>
<evidence type="ECO:0000313" key="4">
    <source>
        <dbReference type="RefSeq" id="XP_022157199.1"/>
    </source>
</evidence>
<dbReference type="RefSeq" id="XP_022157213.1">
    <property type="nucleotide sequence ID" value="XM_022301521.1"/>
</dbReference>
<dbReference type="PANTHER" id="PTHR48449">
    <property type="entry name" value="DUF1985 DOMAIN-CONTAINING PROTEIN"/>
    <property type="match status" value="1"/>
</dbReference>
<feature type="domain" description="DUF1985" evidence="2">
    <location>
        <begin position="67"/>
        <end position="199"/>
    </location>
</feature>
<evidence type="ECO:0000313" key="3">
    <source>
        <dbReference type="Proteomes" id="UP000504603"/>
    </source>
</evidence>
<dbReference type="InterPro" id="IPR015410">
    <property type="entry name" value="DUF1985"/>
</dbReference>
<evidence type="ECO:0000313" key="5">
    <source>
        <dbReference type="RefSeq" id="XP_022157208.1"/>
    </source>
</evidence>
<accession>A0A6J1DSS5</accession>
<proteinExistence type="predicted"/>
<protein>
    <submittedName>
        <fullName evidence="4 5">Uncharacterized protein LOC111023969</fullName>
    </submittedName>
</protein>
<dbReference type="Proteomes" id="UP000504603">
    <property type="component" value="Unplaced"/>
</dbReference>
<name>A0A6J1DSS5_MOMCH</name>
<evidence type="ECO:0000256" key="1">
    <source>
        <dbReference type="SAM" id="MobiDB-lite"/>
    </source>
</evidence>
<gene>
    <name evidence="4 5 6" type="primary">LOC111023969</name>
</gene>
<dbReference type="RefSeq" id="XP_022157208.1">
    <property type="nucleotide sequence ID" value="XM_022301516.1"/>
</dbReference>
<organism evidence="3 5">
    <name type="scientific">Momordica charantia</name>
    <name type="common">Bitter gourd</name>
    <name type="synonym">Balsam pear</name>
    <dbReference type="NCBI Taxonomy" id="3673"/>
    <lineage>
        <taxon>Eukaryota</taxon>
        <taxon>Viridiplantae</taxon>
        <taxon>Streptophyta</taxon>
        <taxon>Embryophyta</taxon>
        <taxon>Tracheophyta</taxon>
        <taxon>Spermatophyta</taxon>
        <taxon>Magnoliopsida</taxon>
        <taxon>eudicotyledons</taxon>
        <taxon>Gunneridae</taxon>
        <taxon>Pentapetalae</taxon>
        <taxon>rosids</taxon>
        <taxon>fabids</taxon>
        <taxon>Cucurbitales</taxon>
        <taxon>Cucurbitaceae</taxon>
        <taxon>Momordiceae</taxon>
        <taxon>Momordica</taxon>
    </lineage>
</organism>
<sequence>MEHTLKVSEADRFPAQVTSLSHLSTTNKIINQKLTPTQLDMFRKRTIFGRFVDLDMMFCSALVHYFLLREVVDTRPDVMRFDILGTIVTFSKAEFLLMTGLWRSSGRVLQKKVSKNRLRREYFKDVVDLRLEEFEQEYKKIVFANDDDAVKVSLIYYTEIVMMGKNKGKSNVDKDLYGQVEDLDYFNNMDWGTTIWQRTLKGLQSAMKDKVVNYKNKVTTNKKFQVRYSLTGFPVAFQVWAYEIIPSLMRNGVNRLSDTAMPRIFRYSCSQSITSKVLERDVFNSSELTITHPLVESEAERLYREAPFDGRAAMEENTTGGRISDHDDRQASPERLDHDGFDEDAKFDQPIGTPHGYRCRSASGGRHIGDVANSINIRTD</sequence>
<dbReference type="KEGG" id="mcha:111023969"/>
<dbReference type="GeneID" id="111023969"/>
<evidence type="ECO:0000259" key="2">
    <source>
        <dbReference type="Pfam" id="PF09331"/>
    </source>
</evidence>
<dbReference type="OrthoDB" id="1930729at2759"/>
<dbReference type="RefSeq" id="XP_022157199.1">
    <property type="nucleotide sequence ID" value="XM_022301507.1"/>
</dbReference>
<feature type="region of interest" description="Disordered" evidence="1">
    <location>
        <begin position="315"/>
        <end position="360"/>
    </location>
</feature>
<feature type="compositionally biased region" description="Basic and acidic residues" evidence="1">
    <location>
        <begin position="323"/>
        <end position="347"/>
    </location>
</feature>
<dbReference type="AlphaFoldDB" id="A0A6J1DSS5"/>
<reference evidence="4 5" key="1">
    <citation type="submission" date="2025-04" db="UniProtKB">
        <authorList>
            <consortium name="RefSeq"/>
        </authorList>
    </citation>
    <scope>IDENTIFICATION</scope>
    <source>
        <strain evidence="4 5">OHB3-1</strain>
    </source>
</reference>